<dbReference type="GeneID" id="33314536"/>
<evidence type="ECO:0000313" key="5">
    <source>
        <dbReference type="Proteomes" id="UP000197679"/>
    </source>
</evidence>
<dbReference type="Gene3D" id="1.10.600.10">
    <property type="entry name" value="Farnesyl Diphosphate Synthase"/>
    <property type="match status" value="1"/>
</dbReference>
<dbReference type="GO" id="GO:0008299">
    <property type="term" value="P:isoprenoid biosynthetic process"/>
    <property type="evidence" value="ECO:0007669"/>
    <property type="project" value="InterPro"/>
</dbReference>
<reference evidence="4 5" key="1">
    <citation type="journal article" date="2017" name="Nat. Commun.">
        <title>'ARMAN' archaea depend on association with euryarchaeal host in culture and in situ.</title>
        <authorList>
            <person name="Golyshina O."/>
            <person name="Toshchakov S."/>
            <person name="Makarova K."/>
            <person name="Gavrilov S."/>
            <person name="Korzhenkov A."/>
            <person name="La Cono V."/>
            <person name="Arcadi E."/>
            <person name="Nechitaylo T."/>
            <person name="Ferrer M."/>
            <person name="Kublanov I."/>
            <person name="Wolf Y."/>
            <person name="Yakimov M."/>
            <person name="Golyshin P."/>
            <person name="Slesarev A."/>
            <person name="Kozyavkin S."/>
        </authorList>
    </citation>
    <scope>NUCLEOTIDE SEQUENCE [LARGE SCALE GENOMIC DNA]</scope>
    <source>
        <strain evidence="4 5">Mia14</strain>
    </source>
</reference>
<evidence type="ECO:0000256" key="3">
    <source>
        <dbReference type="RuleBase" id="RU004466"/>
    </source>
</evidence>
<comment type="similarity">
    <text evidence="3">Belongs to the FPP/GGPP synthase family.</text>
</comment>
<keyword evidence="5" id="KW-1185">Reference proteome</keyword>
<dbReference type="InterPro" id="IPR000092">
    <property type="entry name" value="Polyprenyl_synt"/>
</dbReference>
<dbReference type="PROSITE" id="PS00444">
    <property type="entry name" value="POLYPRENYL_SYNTHASE_2"/>
    <property type="match status" value="1"/>
</dbReference>
<dbReference type="Proteomes" id="UP000197679">
    <property type="component" value="Chromosome"/>
</dbReference>
<keyword evidence="1" id="KW-0479">Metal-binding</keyword>
<dbReference type="InterPro" id="IPR008949">
    <property type="entry name" value="Isoprenoid_synthase_dom_sf"/>
</dbReference>
<name>A0A218NP62_9ARCH</name>
<dbReference type="InterPro" id="IPR033749">
    <property type="entry name" value="Polyprenyl_synt_CS"/>
</dbReference>
<dbReference type="Pfam" id="PF00348">
    <property type="entry name" value="polyprenyl_synt"/>
    <property type="match status" value="1"/>
</dbReference>
<keyword evidence="2" id="KW-0460">Magnesium</keyword>
<dbReference type="GO" id="GO:0004659">
    <property type="term" value="F:prenyltransferase activity"/>
    <property type="evidence" value="ECO:0007669"/>
    <property type="project" value="InterPro"/>
</dbReference>
<dbReference type="CDD" id="cd00685">
    <property type="entry name" value="Trans_IPPS_HT"/>
    <property type="match status" value="1"/>
</dbReference>
<dbReference type="PANTHER" id="PTHR12001:SF44">
    <property type="entry name" value="GERANYLGERANYL PYROPHOSPHATE SYNTHASE"/>
    <property type="match status" value="1"/>
</dbReference>
<dbReference type="PANTHER" id="PTHR12001">
    <property type="entry name" value="GERANYLGERANYL PYROPHOSPHATE SYNTHASE"/>
    <property type="match status" value="1"/>
</dbReference>
<dbReference type="SFLD" id="SFLDS00005">
    <property type="entry name" value="Isoprenoid_Synthase_Type_I"/>
    <property type="match status" value="1"/>
</dbReference>
<accession>A0A218NP62</accession>
<dbReference type="GO" id="GO:0046872">
    <property type="term" value="F:metal ion binding"/>
    <property type="evidence" value="ECO:0007669"/>
    <property type="project" value="UniProtKB-KW"/>
</dbReference>
<protein>
    <submittedName>
        <fullName evidence="4">Polyprenyl synthetase</fullName>
    </submittedName>
</protein>
<evidence type="ECO:0000256" key="2">
    <source>
        <dbReference type="ARBA" id="ARBA00022842"/>
    </source>
</evidence>
<evidence type="ECO:0000256" key="1">
    <source>
        <dbReference type="ARBA" id="ARBA00022723"/>
    </source>
</evidence>
<dbReference type="RefSeq" id="WP_088820562.1">
    <property type="nucleotide sequence ID" value="NZ_CP019964.1"/>
</dbReference>
<evidence type="ECO:0000313" key="4">
    <source>
        <dbReference type="EMBL" id="ASI14268.1"/>
    </source>
</evidence>
<gene>
    <name evidence="4" type="ORF">Mia14_1000</name>
</gene>
<dbReference type="SFLD" id="SFLDG01017">
    <property type="entry name" value="Polyprenyl_Transferase_Like"/>
    <property type="match status" value="1"/>
</dbReference>
<dbReference type="AlphaFoldDB" id="A0A218NP62"/>
<dbReference type="EMBL" id="CP019964">
    <property type="protein sequence ID" value="ASI14268.1"/>
    <property type="molecule type" value="Genomic_DNA"/>
</dbReference>
<keyword evidence="3" id="KW-0808">Transferase</keyword>
<organism evidence="4 5">
    <name type="scientific">Candidatus Mancarchaeum acidiphilum</name>
    <dbReference type="NCBI Taxonomy" id="1920749"/>
    <lineage>
        <taxon>Archaea</taxon>
        <taxon>Candidatus Micrarchaeota</taxon>
        <taxon>Candidatus Mancarchaeum</taxon>
    </lineage>
</organism>
<dbReference type="SUPFAM" id="SSF48576">
    <property type="entry name" value="Terpenoid synthases"/>
    <property type="match status" value="1"/>
</dbReference>
<dbReference type="OrthoDB" id="26738at2157"/>
<dbReference type="KEGG" id="marh:Mia14_1000"/>
<proteinExistence type="inferred from homology"/>
<sequence length="358" mass="40389">MAEDNFVSYMKEQGSRVNKLLEEVLSDKNVDQNIEKLLGRGGYDYDTDAIEKSVMDPAWYLISQGGKRLRPVFTSLVISLFKKNPDDYIEFSIIPEVLHTATLIHDDIEDRSVKRRNVDCVHIKYGLDIALNLGDFMFYFPMKALIDSSKLENEQKIKIMQLYIEDMLKLGIGQGVDLAWHNFLINPNNISEENYMRMAFDKTGALLGFAAELGAVIGGATDRQIKLLGKFGATVGVVFQIKDDLLNIEKSNVSESKGGVGDDITEGKITLLVTHAIKEADEKDRSRLLEILKSHSSDPKLKEEASNILIKYNSDGYVEKIADSLINDVWNEVDKEFPDSHGKELIKQMVGFVLNRNF</sequence>